<evidence type="ECO:0000259" key="2">
    <source>
        <dbReference type="PROSITE" id="PS51186"/>
    </source>
</evidence>
<name>A0ABN3KZY8_9ACTN</name>
<proteinExistence type="predicted"/>
<evidence type="ECO:0000256" key="1">
    <source>
        <dbReference type="SAM" id="MobiDB-lite"/>
    </source>
</evidence>
<accession>A0ABN3KZY8</accession>
<dbReference type="Proteomes" id="UP001501358">
    <property type="component" value="Unassembled WGS sequence"/>
</dbReference>
<comment type="caution">
    <text evidence="3">The sequence shown here is derived from an EMBL/GenBank/DDBJ whole genome shotgun (WGS) entry which is preliminary data.</text>
</comment>
<dbReference type="Gene3D" id="3.40.630.30">
    <property type="match status" value="1"/>
</dbReference>
<dbReference type="SUPFAM" id="SSF55729">
    <property type="entry name" value="Acyl-CoA N-acyltransferases (Nat)"/>
    <property type="match status" value="1"/>
</dbReference>
<dbReference type="PANTHER" id="PTHR43441">
    <property type="entry name" value="RIBOSOMAL-PROTEIN-SERINE ACETYLTRANSFERASE"/>
    <property type="match status" value="1"/>
</dbReference>
<dbReference type="EMBL" id="BAAATA010000003">
    <property type="protein sequence ID" value="GAA2473526.1"/>
    <property type="molecule type" value="Genomic_DNA"/>
</dbReference>
<evidence type="ECO:0000313" key="3">
    <source>
        <dbReference type="EMBL" id="GAA2473526.1"/>
    </source>
</evidence>
<reference evidence="3 4" key="1">
    <citation type="journal article" date="2019" name="Int. J. Syst. Evol. Microbiol.">
        <title>The Global Catalogue of Microorganisms (GCM) 10K type strain sequencing project: providing services to taxonomists for standard genome sequencing and annotation.</title>
        <authorList>
            <consortium name="The Broad Institute Genomics Platform"/>
            <consortium name="The Broad Institute Genome Sequencing Center for Infectious Disease"/>
            <person name="Wu L."/>
            <person name="Ma J."/>
        </authorList>
    </citation>
    <scope>NUCLEOTIDE SEQUENCE [LARGE SCALE GENOMIC DNA]</scope>
    <source>
        <strain evidence="3 4">JCM 6307</strain>
    </source>
</reference>
<feature type="compositionally biased region" description="Low complexity" evidence="1">
    <location>
        <begin position="1"/>
        <end position="10"/>
    </location>
</feature>
<dbReference type="PANTHER" id="PTHR43441:SF10">
    <property type="entry name" value="ACETYLTRANSFERASE"/>
    <property type="match status" value="1"/>
</dbReference>
<gene>
    <name evidence="3" type="ORF">GCM10010406_06780</name>
</gene>
<keyword evidence="4" id="KW-1185">Reference proteome</keyword>
<protein>
    <recommendedName>
        <fullName evidence="2">N-acetyltransferase domain-containing protein</fullName>
    </recommendedName>
</protein>
<dbReference type="InterPro" id="IPR000182">
    <property type="entry name" value="GNAT_dom"/>
</dbReference>
<dbReference type="InterPro" id="IPR016181">
    <property type="entry name" value="Acyl_CoA_acyltransferase"/>
</dbReference>
<evidence type="ECO:0000313" key="4">
    <source>
        <dbReference type="Proteomes" id="UP001501358"/>
    </source>
</evidence>
<dbReference type="CDD" id="cd04301">
    <property type="entry name" value="NAT_SF"/>
    <property type="match status" value="1"/>
</dbReference>
<sequence length="244" mass="26120">MVPREPARAAAVRRRAPRSSGPGGGNRMTVVLHAAATAAAPALLLRPWREEDLPDLLEIHRDPLVRRWQIGPPLLTRDDAARWLREQRRGWETGERFSFAVTESMTESMTEAGAPGGADGGADAARPVGGVGVKEYAPGRGFAEVGYLTAPRARGRGVAPRALEAVTAWAFEVFAADGLERLELFHAVPNTASCRVAEKAGYRFERVLPAVPPYPTEGHLHVRPAPVPVPPVPAPVPVTGPPVP</sequence>
<dbReference type="InterPro" id="IPR051908">
    <property type="entry name" value="Ribosomal_N-acetyltransferase"/>
</dbReference>
<dbReference type="Pfam" id="PF13302">
    <property type="entry name" value="Acetyltransf_3"/>
    <property type="match status" value="1"/>
</dbReference>
<feature type="domain" description="N-acetyltransferase" evidence="2">
    <location>
        <begin position="43"/>
        <end position="226"/>
    </location>
</feature>
<organism evidence="3 4">
    <name type="scientific">Streptomyces thermolineatus</name>
    <dbReference type="NCBI Taxonomy" id="44033"/>
    <lineage>
        <taxon>Bacteria</taxon>
        <taxon>Bacillati</taxon>
        <taxon>Actinomycetota</taxon>
        <taxon>Actinomycetes</taxon>
        <taxon>Kitasatosporales</taxon>
        <taxon>Streptomycetaceae</taxon>
        <taxon>Streptomyces</taxon>
    </lineage>
</organism>
<dbReference type="PROSITE" id="PS51186">
    <property type="entry name" value="GNAT"/>
    <property type="match status" value="1"/>
</dbReference>
<feature type="region of interest" description="Disordered" evidence="1">
    <location>
        <begin position="1"/>
        <end position="26"/>
    </location>
</feature>